<dbReference type="InterPro" id="IPR008502">
    <property type="entry name" value="Prolamin-like"/>
</dbReference>
<evidence type="ECO:0000256" key="2">
    <source>
        <dbReference type="SAM" id="Coils"/>
    </source>
</evidence>
<keyword evidence="2" id="KW-0175">Coiled coil</keyword>
<protein>
    <recommendedName>
        <fullName evidence="5">Prolamin-like domain-containing protein</fullName>
    </recommendedName>
</protein>
<name>A0AA38W6L6_9ASTR</name>
<feature type="chain" id="PRO_5041316985" description="Prolamin-like domain-containing protein" evidence="4">
    <location>
        <begin position="26"/>
        <end position="862"/>
    </location>
</feature>
<dbReference type="GO" id="GO:0005576">
    <property type="term" value="C:extracellular region"/>
    <property type="evidence" value="ECO:0007669"/>
    <property type="project" value="TreeGrafter"/>
</dbReference>
<evidence type="ECO:0000313" key="6">
    <source>
        <dbReference type="EMBL" id="KAJ9548702.1"/>
    </source>
</evidence>
<comment type="caution">
    <text evidence="6">The sequence shown here is derived from an EMBL/GenBank/DDBJ whole genome shotgun (WGS) entry which is preliminary data.</text>
</comment>
<dbReference type="AlphaFoldDB" id="A0AA38W6L6"/>
<dbReference type="PANTHER" id="PTHR31181:SF67">
    <property type="entry name" value="PROLAMIN-LIKE PROTEIN (DUF1278)"/>
    <property type="match status" value="1"/>
</dbReference>
<feature type="compositionally biased region" description="Polar residues" evidence="3">
    <location>
        <begin position="195"/>
        <end position="209"/>
    </location>
</feature>
<feature type="domain" description="Prolamin-like" evidence="5">
    <location>
        <begin position="47"/>
        <end position="109"/>
    </location>
</feature>
<gene>
    <name evidence="6" type="ORF">OSB04_021245</name>
</gene>
<dbReference type="PANTHER" id="PTHR31181">
    <property type="entry name" value="EGG CELL-SECRETED PROTEIN 1.4"/>
    <property type="match status" value="1"/>
</dbReference>
<proteinExistence type="predicted"/>
<dbReference type="Pfam" id="PF05617">
    <property type="entry name" value="Prolamin_like"/>
    <property type="match status" value="1"/>
</dbReference>
<dbReference type="GO" id="GO:0031982">
    <property type="term" value="C:vesicle"/>
    <property type="evidence" value="ECO:0007669"/>
    <property type="project" value="TreeGrafter"/>
</dbReference>
<keyword evidence="7" id="KW-1185">Reference proteome</keyword>
<dbReference type="GO" id="GO:2000008">
    <property type="term" value="P:regulation of protein localization to cell surface"/>
    <property type="evidence" value="ECO:0007669"/>
    <property type="project" value="TreeGrafter"/>
</dbReference>
<evidence type="ECO:0000259" key="5">
    <source>
        <dbReference type="Pfam" id="PF05617"/>
    </source>
</evidence>
<evidence type="ECO:0000313" key="7">
    <source>
        <dbReference type="Proteomes" id="UP001172457"/>
    </source>
</evidence>
<feature type="coiled-coil region" evidence="2">
    <location>
        <begin position="597"/>
        <end position="708"/>
    </location>
</feature>
<keyword evidence="1 4" id="KW-0732">Signal</keyword>
<evidence type="ECO:0000256" key="4">
    <source>
        <dbReference type="SAM" id="SignalP"/>
    </source>
</evidence>
<dbReference type="GO" id="GO:0080155">
    <property type="term" value="P:regulation of double fertilization forming a zygote and endosperm"/>
    <property type="evidence" value="ECO:0007669"/>
    <property type="project" value="TreeGrafter"/>
</dbReference>
<feature type="signal peptide" evidence="4">
    <location>
        <begin position="1"/>
        <end position="25"/>
    </location>
</feature>
<accession>A0AA38W6L6</accession>
<feature type="region of interest" description="Disordered" evidence="3">
    <location>
        <begin position="192"/>
        <end position="215"/>
    </location>
</feature>
<evidence type="ECO:0000256" key="3">
    <source>
        <dbReference type="SAM" id="MobiDB-lite"/>
    </source>
</evidence>
<dbReference type="EMBL" id="JARYMX010000005">
    <property type="protein sequence ID" value="KAJ9548702.1"/>
    <property type="molecule type" value="Genomic_DNA"/>
</dbReference>
<reference evidence="6" key="1">
    <citation type="submission" date="2023-03" db="EMBL/GenBank/DDBJ databases">
        <title>Chromosome-scale reference genome and RAD-based genetic map of yellow starthistle (Centaurea solstitialis) reveal putative structural variation and QTLs associated with invader traits.</title>
        <authorList>
            <person name="Reatini B."/>
            <person name="Cang F.A."/>
            <person name="Jiang Q."/>
            <person name="Mckibben M.T.W."/>
            <person name="Barker M.S."/>
            <person name="Rieseberg L.H."/>
            <person name="Dlugosch K.M."/>
        </authorList>
    </citation>
    <scope>NUCLEOTIDE SEQUENCE</scope>
    <source>
        <strain evidence="6">CAN-66</strain>
        <tissue evidence="6">Leaf</tissue>
    </source>
</reference>
<feature type="coiled-coil region" evidence="2">
    <location>
        <begin position="499"/>
        <end position="540"/>
    </location>
</feature>
<organism evidence="6 7">
    <name type="scientific">Centaurea solstitialis</name>
    <name type="common">yellow star-thistle</name>
    <dbReference type="NCBI Taxonomy" id="347529"/>
    <lineage>
        <taxon>Eukaryota</taxon>
        <taxon>Viridiplantae</taxon>
        <taxon>Streptophyta</taxon>
        <taxon>Embryophyta</taxon>
        <taxon>Tracheophyta</taxon>
        <taxon>Spermatophyta</taxon>
        <taxon>Magnoliopsida</taxon>
        <taxon>eudicotyledons</taxon>
        <taxon>Gunneridae</taxon>
        <taxon>Pentapetalae</taxon>
        <taxon>asterids</taxon>
        <taxon>campanulids</taxon>
        <taxon>Asterales</taxon>
        <taxon>Asteraceae</taxon>
        <taxon>Carduoideae</taxon>
        <taxon>Cardueae</taxon>
        <taxon>Centaureinae</taxon>
        <taxon>Centaurea</taxon>
    </lineage>
</organism>
<dbReference type="GO" id="GO:0009567">
    <property type="term" value="P:double fertilization forming a zygote and endosperm"/>
    <property type="evidence" value="ECO:0007669"/>
    <property type="project" value="TreeGrafter"/>
</dbReference>
<sequence length="862" mass="98518">MASLKSFLAISLFATLLVFLPSGLAQDLTPGFGFGPPPSTSLPTLEQCWLSIEEIVGCYNEVFRAFQSGKIGMTIGPACCLAINDITSDCWLKMFPNAPTFPFLLNNYCKNSQVAPTSSDQPDLVIDRGERKLRVCIRGEHRNRVSAFGTGTGTGIYQVEQEISEIVEDLKVSSKSQKSAYKKASESRSRACTCDSRQSSQGASEGQQRQGKRVSRARLRVTAHFLAREGAWIDISSASAGILARGKASGARTACTSDLSARESCFERVCFSVSEYLTLLQVFQGQLFGEFFNNFRFKHLLIKRFVQFIMTTREALQLDNPASDSDSEEMKQTMIKMVSTFSELNDSYNQQVVLNKKLKRETKSFENQRKLFEGQIAELLPKIDELNTTLFLSQGEKAELLIKVTDLEDSLAKERSLITSLKKDLQNEHDQMLKHSFGNAQNLKLVTSLRKENDCLQKKFLELNEDKMVFENKFISSQSKVTALSKQLTEFEQIVIIERSNFEKEKKFFEEERKVFENERKSFELNSVKLSQKISELERKIVLDRKESERQLKVINSKKKSLKKPSLRVGKYQNLMHDFEEEGHVVHSDRKFDDKKSIELQKQIVDLQNQLSDERSNFKRKEKVLHHEKTVLEQILAEPKKHSLVEKDFENQKEAFKAEINKLTRKLSGLSTDLMNEQRLRSDQHKKFNDLLEERNKLSSKVKALEEIISKPHGSIHTYVPTHGNIKSSGQIRPTNLFYDSRVDYSGVWLLNKSVQDPSINVLYERYYIEVSMINPEPEDLPKKHIPMLDLVCEGVHEILKQGRHPLRSPNFIFYALESIDYQSASQVESIFEPNDYDDISLTLARVFVIPIAYLCDIAGTV</sequence>
<dbReference type="Proteomes" id="UP001172457">
    <property type="component" value="Chromosome 5"/>
</dbReference>
<evidence type="ECO:0000256" key="1">
    <source>
        <dbReference type="ARBA" id="ARBA00022729"/>
    </source>
</evidence>